<comment type="caution">
    <text evidence="1">The sequence shown here is derived from an EMBL/GenBank/DDBJ whole genome shotgun (WGS) entry which is preliminary data.</text>
</comment>
<evidence type="ECO:0000313" key="1">
    <source>
        <dbReference type="EMBL" id="MCQ4638513.1"/>
    </source>
</evidence>
<dbReference type="Proteomes" id="UP001524502">
    <property type="component" value="Unassembled WGS sequence"/>
</dbReference>
<keyword evidence="2" id="KW-1185">Reference proteome</keyword>
<dbReference type="EMBL" id="JANFXK010000033">
    <property type="protein sequence ID" value="MCQ4638513.1"/>
    <property type="molecule type" value="Genomic_DNA"/>
</dbReference>
<sequence length="119" mass="13997">MQVFIECFIVNFLLNIELQSISKIFVLFVQTEDNLLYQKGIEMRLVNKREQMQVNGGAEGHFHWLCDPHNYYSAPRDQRSADAWCSEHNIKYHKAQRVAKVLTSTCWKNCGKVLYNMPK</sequence>
<evidence type="ECO:0000313" key="2">
    <source>
        <dbReference type="Proteomes" id="UP001524502"/>
    </source>
</evidence>
<protein>
    <submittedName>
        <fullName evidence="1">Uncharacterized protein</fullName>
    </submittedName>
</protein>
<organism evidence="1 2">
    <name type="scientific">Anaerovorax odorimutans</name>
    <dbReference type="NCBI Taxonomy" id="109327"/>
    <lineage>
        <taxon>Bacteria</taxon>
        <taxon>Bacillati</taxon>
        <taxon>Bacillota</taxon>
        <taxon>Clostridia</taxon>
        <taxon>Peptostreptococcales</taxon>
        <taxon>Anaerovoracaceae</taxon>
        <taxon>Anaerovorax</taxon>
    </lineage>
</organism>
<proteinExistence type="predicted"/>
<gene>
    <name evidence="1" type="ORF">NE619_17430</name>
</gene>
<reference evidence="1 2" key="1">
    <citation type="submission" date="2022-06" db="EMBL/GenBank/DDBJ databases">
        <title>Isolation of gut microbiota from human fecal samples.</title>
        <authorList>
            <person name="Pamer E.G."/>
            <person name="Barat B."/>
            <person name="Waligurski E."/>
            <person name="Medina S."/>
            <person name="Paddock L."/>
            <person name="Mostad J."/>
        </authorList>
    </citation>
    <scope>NUCLEOTIDE SEQUENCE [LARGE SCALE GENOMIC DNA]</scope>
    <source>
        <strain evidence="1 2">SL.3.17</strain>
    </source>
</reference>
<name>A0ABT1RTK2_9FIRM</name>
<accession>A0ABT1RTK2</accession>